<protein>
    <submittedName>
        <fullName evidence="2">Uncharacterized protein</fullName>
    </submittedName>
</protein>
<evidence type="ECO:0000256" key="1">
    <source>
        <dbReference type="SAM" id="MobiDB-lite"/>
    </source>
</evidence>
<dbReference type="Proteomes" id="UP000243975">
    <property type="component" value="Unassembled WGS sequence"/>
</dbReference>
<proteinExistence type="predicted"/>
<comment type="caution">
    <text evidence="2">The sequence shown here is derived from an EMBL/GenBank/DDBJ whole genome shotgun (WGS) entry which is preliminary data.</text>
</comment>
<reference evidence="2 3" key="1">
    <citation type="journal article" date="2016" name="Sci. Rep.">
        <title>The genome sequence of the outbreeding globe artichoke constructed de novo incorporating a phase-aware low-pass sequencing strategy of F1 progeny.</title>
        <authorList>
            <person name="Scaglione D."/>
            <person name="Reyes-Chin-Wo S."/>
            <person name="Acquadro A."/>
            <person name="Froenicke L."/>
            <person name="Portis E."/>
            <person name="Beitel C."/>
            <person name="Tirone M."/>
            <person name="Mauro R."/>
            <person name="Lo Monaco A."/>
            <person name="Mauromicale G."/>
            <person name="Faccioli P."/>
            <person name="Cattivelli L."/>
            <person name="Rieseberg L."/>
            <person name="Michelmore R."/>
            <person name="Lanteri S."/>
        </authorList>
    </citation>
    <scope>NUCLEOTIDE SEQUENCE [LARGE SCALE GENOMIC DNA]</scope>
    <source>
        <strain evidence="2">2C</strain>
    </source>
</reference>
<feature type="region of interest" description="Disordered" evidence="1">
    <location>
        <begin position="35"/>
        <end position="60"/>
    </location>
</feature>
<keyword evidence="3" id="KW-1185">Reference proteome</keyword>
<dbReference type="Gramene" id="KVH96641">
    <property type="protein sequence ID" value="KVH96641"/>
    <property type="gene ID" value="Ccrd_001270"/>
</dbReference>
<name>A0A124SDD8_CYNCS</name>
<dbReference type="OMA" id="MTNVQSH"/>
<evidence type="ECO:0000313" key="2">
    <source>
        <dbReference type="EMBL" id="KVH96641.1"/>
    </source>
</evidence>
<organism evidence="2 3">
    <name type="scientific">Cynara cardunculus var. scolymus</name>
    <name type="common">Globe artichoke</name>
    <name type="synonym">Cynara scolymus</name>
    <dbReference type="NCBI Taxonomy" id="59895"/>
    <lineage>
        <taxon>Eukaryota</taxon>
        <taxon>Viridiplantae</taxon>
        <taxon>Streptophyta</taxon>
        <taxon>Embryophyta</taxon>
        <taxon>Tracheophyta</taxon>
        <taxon>Spermatophyta</taxon>
        <taxon>Magnoliopsida</taxon>
        <taxon>eudicotyledons</taxon>
        <taxon>Gunneridae</taxon>
        <taxon>Pentapetalae</taxon>
        <taxon>asterids</taxon>
        <taxon>campanulids</taxon>
        <taxon>Asterales</taxon>
        <taxon>Asteraceae</taxon>
        <taxon>Carduoideae</taxon>
        <taxon>Cardueae</taxon>
        <taxon>Carduinae</taxon>
        <taxon>Cynara</taxon>
    </lineage>
</organism>
<dbReference type="AlphaFoldDB" id="A0A124SDD8"/>
<dbReference type="STRING" id="59895.A0A124SDD8"/>
<sequence>MTNVQSHLAVAATFCFSNPAKLNLNIDSNTSKFSRKVERRNRNGFSESNPYGDKTQVVRY</sequence>
<accession>A0A124SDD8</accession>
<evidence type="ECO:0000313" key="3">
    <source>
        <dbReference type="Proteomes" id="UP000243975"/>
    </source>
</evidence>
<gene>
    <name evidence="2" type="ORF">Ccrd_001270</name>
</gene>
<dbReference type="EMBL" id="LEKV01004260">
    <property type="protein sequence ID" value="KVH96641.1"/>
    <property type="molecule type" value="Genomic_DNA"/>
</dbReference>